<name>A0AAN8QR55_9TELE</name>
<proteinExistence type="predicted"/>
<sequence>MAWRTVHKPPLALKGRPGEAVQAEGKAEQREPEGNRTTTITAPLSRVWSQHWTHPPPPI</sequence>
<protein>
    <submittedName>
        <fullName evidence="2">Uncharacterized protein</fullName>
    </submittedName>
</protein>
<accession>A0AAN8QR55</accession>
<evidence type="ECO:0000256" key="1">
    <source>
        <dbReference type="SAM" id="MobiDB-lite"/>
    </source>
</evidence>
<keyword evidence="3" id="KW-1185">Reference proteome</keyword>
<organism evidence="2 3">
    <name type="scientific">Coregonus suidteri</name>
    <dbReference type="NCBI Taxonomy" id="861788"/>
    <lineage>
        <taxon>Eukaryota</taxon>
        <taxon>Metazoa</taxon>
        <taxon>Chordata</taxon>
        <taxon>Craniata</taxon>
        <taxon>Vertebrata</taxon>
        <taxon>Euteleostomi</taxon>
        <taxon>Actinopterygii</taxon>
        <taxon>Neopterygii</taxon>
        <taxon>Teleostei</taxon>
        <taxon>Protacanthopterygii</taxon>
        <taxon>Salmoniformes</taxon>
        <taxon>Salmonidae</taxon>
        <taxon>Coregoninae</taxon>
        <taxon>Coregonus</taxon>
    </lineage>
</organism>
<dbReference type="Proteomes" id="UP001356427">
    <property type="component" value="Unassembled WGS sequence"/>
</dbReference>
<reference evidence="2 3" key="1">
    <citation type="submission" date="2021-04" db="EMBL/GenBank/DDBJ databases">
        <authorList>
            <person name="De Guttry C."/>
            <person name="Zahm M."/>
            <person name="Klopp C."/>
            <person name="Cabau C."/>
            <person name="Louis A."/>
            <person name="Berthelot C."/>
            <person name="Parey E."/>
            <person name="Roest Crollius H."/>
            <person name="Montfort J."/>
            <person name="Robinson-Rechavi M."/>
            <person name="Bucao C."/>
            <person name="Bouchez O."/>
            <person name="Gislard M."/>
            <person name="Lluch J."/>
            <person name="Milhes M."/>
            <person name="Lampietro C."/>
            <person name="Lopez Roques C."/>
            <person name="Donnadieu C."/>
            <person name="Braasch I."/>
            <person name="Desvignes T."/>
            <person name="Postlethwait J."/>
            <person name="Bobe J."/>
            <person name="Wedekind C."/>
            <person name="Guiguen Y."/>
        </authorList>
    </citation>
    <scope>NUCLEOTIDE SEQUENCE [LARGE SCALE GENOMIC DNA]</scope>
    <source>
        <strain evidence="2">Cs_M1</strain>
        <tissue evidence="2">Blood</tissue>
    </source>
</reference>
<feature type="compositionally biased region" description="Basic and acidic residues" evidence="1">
    <location>
        <begin position="25"/>
        <end position="34"/>
    </location>
</feature>
<gene>
    <name evidence="2" type="ORF">J4Q44_G00218570</name>
</gene>
<evidence type="ECO:0000313" key="2">
    <source>
        <dbReference type="EMBL" id="KAK6308586.1"/>
    </source>
</evidence>
<dbReference type="AlphaFoldDB" id="A0AAN8QR55"/>
<dbReference type="EMBL" id="JAGTTL010000019">
    <property type="protein sequence ID" value="KAK6308586.1"/>
    <property type="molecule type" value="Genomic_DNA"/>
</dbReference>
<evidence type="ECO:0000313" key="3">
    <source>
        <dbReference type="Proteomes" id="UP001356427"/>
    </source>
</evidence>
<comment type="caution">
    <text evidence="2">The sequence shown here is derived from an EMBL/GenBank/DDBJ whole genome shotgun (WGS) entry which is preliminary data.</text>
</comment>
<feature type="region of interest" description="Disordered" evidence="1">
    <location>
        <begin position="1"/>
        <end position="40"/>
    </location>
</feature>